<protein>
    <submittedName>
        <fullName evidence="1">Uncharacterized protein</fullName>
    </submittedName>
</protein>
<dbReference type="AlphaFoldDB" id="S4XVP4"/>
<proteinExistence type="predicted"/>
<organism evidence="1 2">
    <name type="scientific">Sorangium cellulosum So0157-2</name>
    <dbReference type="NCBI Taxonomy" id="1254432"/>
    <lineage>
        <taxon>Bacteria</taxon>
        <taxon>Pseudomonadati</taxon>
        <taxon>Myxococcota</taxon>
        <taxon>Polyangia</taxon>
        <taxon>Polyangiales</taxon>
        <taxon>Polyangiaceae</taxon>
        <taxon>Sorangium</taxon>
    </lineage>
</organism>
<evidence type="ECO:0000313" key="1">
    <source>
        <dbReference type="EMBL" id="AGP36554.1"/>
    </source>
</evidence>
<dbReference type="EMBL" id="CP003969">
    <property type="protein sequence ID" value="AGP36554.1"/>
    <property type="molecule type" value="Genomic_DNA"/>
</dbReference>
<dbReference type="KEGG" id="scu:SCE1572_19870"/>
<evidence type="ECO:0000313" key="2">
    <source>
        <dbReference type="Proteomes" id="UP000014803"/>
    </source>
</evidence>
<dbReference type="PATRIC" id="fig|1254432.3.peg.4493"/>
<dbReference type="Proteomes" id="UP000014803">
    <property type="component" value="Chromosome"/>
</dbReference>
<gene>
    <name evidence="1" type="ORF">SCE1572_19870</name>
</gene>
<name>S4XVP4_SORCE</name>
<dbReference type="HOGENOM" id="CLU_3257961_0_0_7"/>
<accession>S4XVP4</accession>
<sequence length="42" mass="4711">MSRRARRPAALALFFAVTRDELGHRSVMIFITPGEGTQHRAS</sequence>
<dbReference type="STRING" id="1254432.SCE1572_19870"/>
<reference evidence="1 2" key="1">
    <citation type="journal article" date="2013" name="Sci. Rep.">
        <title>Extraordinary expansion of a Sorangium cellulosum genome from an alkaline milieu.</title>
        <authorList>
            <person name="Han K."/>
            <person name="Li Z.F."/>
            <person name="Peng R."/>
            <person name="Zhu L.P."/>
            <person name="Zhou T."/>
            <person name="Wang L.G."/>
            <person name="Li S.G."/>
            <person name="Zhang X.B."/>
            <person name="Hu W."/>
            <person name="Wu Z.H."/>
            <person name="Qin N."/>
            <person name="Li Y.Z."/>
        </authorList>
    </citation>
    <scope>NUCLEOTIDE SEQUENCE [LARGE SCALE GENOMIC DNA]</scope>
    <source>
        <strain evidence="1 2">So0157-2</strain>
    </source>
</reference>